<proteinExistence type="predicted"/>
<accession>A0ABS2SNB2</accession>
<keyword evidence="1" id="KW-0472">Membrane</keyword>
<dbReference type="PANTHER" id="PTHR40078">
    <property type="entry name" value="INTEGRAL MEMBRANE PROTEIN-RELATED"/>
    <property type="match status" value="1"/>
</dbReference>
<organism evidence="2 3">
    <name type="scientific">Brevibacterium paucivorans</name>
    <dbReference type="NCBI Taxonomy" id="170994"/>
    <lineage>
        <taxon>Bacteria</taxon>
        <taxon>Bacillati</taxon>
        <taxon>Actinomycetota</taxon>
        <taxon>Actinomycetes</taxon>
        <taxon>Micrococcales</taxon>
        <taxon>Brevibacteriaceae</taxon>
        <taxon>Brevibacterium</taxon>
    </lineage>
</organism>
<protein>
    <submittedName>
        <fullName evidence="2">Membrane protein YczE</fullName>
    </submittedName>
</protein>
<dbReference type="InterPro" id="IPR038750">
    <property type="entry name" value="YczE/YyaS-like"/>
</dbReference>
<dbReference type="Proteomes" id="UP000809290">
    <property type="component" value="Unassembled WGS sequence"/>
</dbReference>
<comment type="caution">
    <text evidence="2">The sequence shown here is derived from an EMBL/GenBank/DDBJ whole genome shotgun (WGS) entry which is preliminary data.</text>
</comment>
<feature type="transmembrane region" description="Helical" evidence="1">
    <location>
        <begin position="90"/>
        <end position="108"/>
    </location>
</feature>
<sequence length="219" mass="23424">MGASGKNFRLLASAPMWVRLFALYGGLVLYGLSCRLLLQSDLGNMPWDVLHQGMAKRLGVSVGTCTITVSMLVMLLWIPIRKHLRVGLGTISNALLVGIFVDLWGLVIPVAPNLVWAVVLMVAGIVVNALATALYIVPNFGPGPRDGLMTGLVSATGRPVFLVRSVIEVLVMGLGFLMGGRLFIGTILYALFVGPLTQVFLRMGEQMIGPASPFDSDDA</sequence>
<feature type="transmembrane region" description="Helical" evidence="1">
    <location>
        <begin position="58"/>
        <end position="78"/>
    </location>
</feature>
<dbReference type="Pfam" id="PF19700">
    <property type="entry name" value="DUF6198"/>
    <property type="match status" value="1"/>
</dbReference>
<feature type="transmembrane region" description="Helical" evidence="1">
    <location>
        <begin position="114"/>
        <end position="138"/>
    </location>
</feature>
<dbReference type="PANTHER" id="PTHR40078:SF1">
    <property type="entry name" value="INTEGRAL MEMBRANE PROTEIN"/>
    <property type="match status" value="1"/>
</dbReference>
<feature type="transmembrane region" description="Helical" evidence="1">
    <location>
        <begin position="21"/>
        <end position="38"/>
    </location>
</feature>
<keyword evidence="3" id="KW-1185">Reference proteome</keyword>
<evidence type="ECO:0000313" key="2">
    <source>
        <dbReference type="EMBL" id="MBM7816506.1"/>
    </source>
</evidence>
<reference evidence="2 3" key="1">
    <citation type="submission" date="2021-01" db="EMBL/GenBank/DDBJ databases">
        <title>Sequencing the genomes of 1000 actinobacteria strains.</title>
        <authorList>
            <person name="Klenk H.-P."/>
        </authorList>
    </citation>
    <scope>NUCLEOTIDE SEQUENCE [LARGE SCALE GENOMIC DNA]</scope>
    <source>
        <strain evidence="2 3">DSM 13657</strain>
    </source>
</reference>
<evidence type="ECO:0000313" key="3">
    <source>
        <dbReference type="Proteomes" id="UP000809290"/>
    </source>
</evidence>
<dbReference type="EMBL" id="JAFBCP010000001">
    <property type="protein sequence ID" value="MBM7816506.1"/>
    <property type="molecule type" value="Genomic_DNA"/>
</dbReference>
<keyword evidence="1" id="KW-0812">Transmembrane</keyword>
<evidence type="ECO:0000256" key="1">
    <source>
        <dbReference type="SAM" id="Phobius"/>
    </source>
</evidence>
<name>A0ABS2SNB2_9MICO</name>
<gene>
    <name evidence="2" type="ORF">JOE56_001200</name>
</gene>
<keyword evidence="1" id="KW-1133">Transmembrane helix</keyword>